<gene>
    <name evidence="3" type="ORF">B0T15DRAFT_437981</name>
</gene>
<sequence length="412" mass="47350">MTTTTWRHSLIANDCSSRFFCDKSTDPTSAFQPSTKFVFQLATCDLSATVRLPQSHSRLKLKLDLESGSVLPGPAMPALSWFPGLMSKITGSHHVRRRRRAGRSSTPGIPHQPASGDITWQANLTRNQAVTDRCRIELDPAALDSLPQLFRLPYDIRHKIYRLILDDAGTRQHIFCPSVSRRRMPRELQPRYLLSEKFTDSDGYYVCGHYECQRAGWAFRVEAPSVGFRLGDLNALMKTNKFAYQEISHFMYASINFHFATFRELGAFLDWISPDTIPSIQFITFIAHMLPDGTEHCKELIEGKYFRGIDRDHVALFKRMPSLRSLEITFFPNIMLSFTTRFTSIMKPLEELAKTTEIKVILPKIFYNKDKSGQGLPLTRGYNEKTAFYSLTRPEYLGRNRLSGCEAYWRFL</sequence>
<dbReference type="InterPro" id="IPR056632">
    <property type="entry name" value="DUF7730"/>
</dbReference>
<evidence type="ECO:0000259" key="2">
    <source>
        <dbReference type="Pfam" id="PF24864"/>
    </source>
</evidence>
<feature type="region of interest" description="Disordered" evidence="1">
    <location>
        <begin position="97"/>
        <end position="116"/>
    </location>
</feature>
<feature type="domain" description="DUF7730" evidence="2">
    <location>
        <begin position="148"/>
        <end position="369"/>
    </location>
</feature>
<evidence type="ECO:0000256" key="1">
    <source>
        <dbReference type="SAM" id="MobiDB-lite"/>
    </source>
</evidence>
<reference evidence="3" key="2">
    <citation type="submission" date="2023-06" db="EMBL/GenBank/DDBJ databases">
        <authorList>
            <consortium name="Lawrence Berkeley National Laboratory"/>
            <person name="Mondo S.J."/>
            <person name="Hensen N."/>
            <person name="Bonometti L."/>
            <person name="Westerberg I."/>
            <person name="Brannstrom I.O."/>
            <person name="Guillou S."/>
            <person name="Cros-Aarteil S."/>
            <person name="Calhoun S."/>
            <person name="Haridas S."/>
            <person name="Kuo A."/>
            <person name="Pangilinan J."/>
            <person name="Riley R."/>
            <person name="Labutti K."/>
            <person name="Andreopoulos B."/>
            <person name="Lipzen A."/>
            <person name="Chen C."/>
            <person name="Yanf M."/>
            <person name="Daum C."/>
            <person name="Ng V."/>
            <person name="Clum A."/>
            <person name="Steindorff A."/>
            <person name="Ohm R."/>
            <person name="Martin F."/>
            <person name="Silar P."/>
            <person name="Natvig D."/>
            <person name="Lalanne C."/>
            <person name="Gautier V."/>
            <person name="Ament-Velasquez S.L."/>
            <person name="Kruys A."/>
            <person name="Hutchinson M.I."/>
            <person name="Powell A.J."/>
            <person name="Barry K."/>
            <person name="Miller A.N."/>
            <person name="Grigoriev I.V."/>
            <person name="Debuchy R."/>
            <person name="Gladieux P."/>
            <person name="Thoren M.H."/>
            <person name="Johannesson H."/>
        </authorList>
    </citation>
    <scope>NUCLEOTIDE SEQUENCE</scope>
    <source>
        <strain evidence="3">CBS 333.67</strain>
    </source>
</reference>
<name>A0AAJ0GMW7_9PEZI</name>
<dbReference type="PANTHER" id="PTHR38790">
    <property type="entry name" value="2EXR DOMAIN-CONTAINING PROTEIN-RELATED"/>
    <property type="match status" value="1"/>
</dbReference>
<accession>A0AAJ0GMW7</accession>
<dbReference type="RefSeq" id="XP_062718713.1">
    <property type="nucleotide sequence ID" value="XM_062865860.1"/>
</dbReference>
<dbReference type="Proteomes" id="UP001273166">
    <property type="component" value="Unassembled WGS sequence"/>
</dbReference>
<dbReference type="EMBL" id="JAUDZG010000006">
    <property type="protein sequence ID" value="KAK3302933.1"/>
    <property type="molecule type" value="Genomic_DNA"/>
</dbReference>
<dbReference type="AlphaFoldDB" id="A0AAJ0GMW7"/>
<comment type="caution">
    <text evidence="3">The sequence shown here is derived from an EMBL/GenBank/DDBJ whole genome shotgun (WGS) entry which is preliminary data.</text>
</comment>
<reference evidence="3" key="1">
    <citation type="journal article" date="2023" name="Mol. Phylogenet. Evol.">
        <title>Genome-scale phylogeny and comparative genomics of the fungal order Sordariales.</title>
        <authorList>
            <person name="Hensen N."/>
            <person name="Bonometti L."/>
            <person name="Westerberg I."/>
            <person name="Brannstrom I.O."/>
            <person name="Guillou S."/>
            <person name="Cros-Aarteil S."/>
            <person name="Calhoun S."/>
            <person name="Haridas S."/>
            <person name="Kuo A."/>
            <person name="Mondo S."/>
            <person name="Pangilinan J."/>
            <person name="Riley R."/>
            <person name="LaButti K."/>
            <person name="Andreopoulos B."/>
            <person name="Lipzen A."/>
            <person name="Chen C."/>
            <person name="Yan M."/>
            <person name="Daum C."/>
            <person name="Ng V."/>
            <person name="Clum A."/>
            <person name="Steindorff A."/>
            <person name="Ohm R.A."/>
            <person name="Martin F."/>
            <person name="Silar P."/>
            <person name="Natvig D.O."/>
            <person name="Lalanne C."/>
            <person name="Gautier V."/>
            <person name="Ament-Velasquez S.L."/>
            <person name="Kruys A."/>
            <person name="Hutchinson M.I."/>
            <person name="Powell A.J."/>
            <person name="Barry K."/>
            <person name="Miller A.N."/>
            <person name="Grigoriev I.V."/>
            <person name="Debuchy R."/>
            <person name="Gladieux P."/>
            <person name="Hiltunen Thoren M."/>
            <person name="Johannesson H."/>
        </authorList>
    </citation>
    <scope>NUCLEOTIDE SEQUENCE</scope>
    <source>
        <strain evidence="3">CBS 333.67</strain>
    </source>
</reference>
<organism evidence="3 4">
    <name type="scientific">Chaetomium strumarium</name>
    <dbReference type="NCBI Taxonomy" id="1170767"/>
    <lineage>
        <taxon>Eukaryota</taxon>
        <taxon>Fungi</taxon>
        <taxon>Dikarya</taxon>
        <taxon>Ascomycota</taxon>
        <taxon>Pezizomycotina</taxon>
        <taxon>Sordariomycetes</taxon>
        <taxon>Sordariomycetidae</taxon>
        <taxon>Sordariales</taxon>
        <taxon>Chaetomiaceae</taxon>
        <taxon>Chaetomium</taxon>
    </lineage>
</organism>
<keyword evidence="4" id="KW-1185">Reference proteome</keyword>
<evidence type="ECO:0000313" key="3">
    <source>
        <dbReference type="EMBL" id="KAK3302933.1"/>
    </source>
</evidence>
<protein>
    <recommendedName>
        <fullName evidence="2">DUF7730 domain-containing protein</fullName>
    </recommendedName>
</protein>
<dbReference type="Pfam" id="PF24864">
    <property type="entry name" value="DUF7730"/>
    <property type="match status" value="1"/>
</dbReference>
<dbReference type="GeneID" id="87884689"/>
<evidence type="ECO:0000313" key="4">
    <source>
        <dbReference type="Proteomes" id="UP001273166"/>
    </source>
</evidence>
<proteinExistence type="predicted"/>
<dbReference type="PANTHER" id="PTHR38790:SF4">
    <property type="entry name" value="2EXR DOMAIN-CONTAINING PROTEIN"/>
    <property type="match status" value="1"/>
</dbReference>